<organism evidence="2 3">
    <name type="scientific">Penicillium solitum</name>
    <dbReference type="NCBI Taxonomy" id="60172"/>
    <lineage>
        <taxon>Eukaryota</taxon>
        <taxon>Fungi</taxon>
        <taxon>Dikarya</taxon>
        <taxon>Ascomycota</taxon>
        <taxon>Pezizomycotina</taxon>
        <taxon>Eurotiomycetes</taxon>
        <taxon>Eurotiomycetidae</taxon>
        <taxon>Eurotiales</taxon>
        <taxon>Aspergillaceae</taxon>
        <taxon>Penicillium</taxon>
    </lineage>
</organism>
<feature type="compositionally biased region" description="Basic and acidic residues" evidence="1">
    <location>
        <begin position="19"/>
        <end position="28"/>
    </location>
</feature>
<evidence type="ECO:0000256" key="1">
    <source>
        <dbReference type="SAM" id="MobiDB-lite"/>
    </source>
</evidence>
<gene>
    <name evidence="2" type="ORF">PENSOL_c022G10239</name>
</gene>
<evidence type="ECO:0000313" key="2">
    <source>
        <dbReference type="EMBL" id="OQD95004.1"/>
    </source>
</evidence>
<dbReference type="AlphaFoldDB" id="A0A1V6R0M5"/>
<comment type="caution">
    <text evidence="2">The sequence shown here is derived from an EMBL/GenBank/DDBJ whole genome shotgun (WGS) entry which is preliminary data.</text>
</comment>
<dbReference type="Proteomes" id="UP000191612">
    <property type="component" value="Unassembled WGS sequence"/>
</dbReference>
<proteinExistence type="predicted"/>
<reference evidence="3" key="1">
    <citation type="journal article" date="2017" name="Nat. Microbiol.">
        <title>Global analysis of biosynthetic gene clusters reveals vast potential of secondary metabolite production in Penicillium species.</title>
        <authorList>
            <person name="Nielsen J.C."/>
            <person name="Grijseels S."/>
            <person name="Prigent S."/>
            <person name="Ji B."/>
            <person name="Dainat J."/>
            <person name="Nielsen K.F."/>
            <person name="Frisvad J.C."/>
            <person name="Workman M."/>
            <person name="Nielsen J."/>
        </authorList>
    </citation>
    <scope>NUCLEOTIDE SEQUENCE [LARGE SCALE GENOMIC DNA]</scope>
    <source>
        <strain evidence="3">IBT 29525</strain>
    </source>
</reference>
<feature type="region of interest" description="Disordered" evidence="1">
    <location>
        <begin position="73"/>
        <end position="102"/>
    </location>
</feature>
<dbReference type="STRING" id="60172.A0A1V6R0M5"/>
<feature type="region of interest" description="Disordered" evidence="1">
    <location>
        <begin position="1"/>
        <end position="53"/>
    </location>
</feature>
<evidence type="ECO:0000313" key="3">
    <source>
        <dbReference type="Proteomes" id="UP000191612"/>
    </source>
</evidence>
<keyword evidence="3" id="KW-1185">Reference proteome</keyword>
<dbReference type="EMBL" id="MDYO01000022">
    <property type="protein sequence ID" value="OQD95004.1"/>
    <property type="molecule type" value="Genomic_DNA"/>
</dbReference>
<name>A0A1V6R0M5_9EURO</name>
<accession>A0A1V6R0M5</accession>
<protein>
    <submittedName>
        <fullName evidence="2">Uncharacterized protein</fullName>
    </submittedName>
</protein>
<sequence>MPTTRQKRKPGDVLLPGLPEEKRPRSEKSAGSTSSRKPAAKKGKKNRDPNLPYVKLANDLLRRGDELLLSGPSATLGQITEPPRVWGPRDEPINDPTQLPKGWTASETDLAHDDVDGQITRCLRRIDENIMSDIFEDRLKMYQQMKKEQTDMIKSEPDGLSWEVVQRLDSLKKIQASFDELGNDNGNTPNVKAIMAAYRSGDLVWDANSVTYWAHGKLMASSKQMDMDEFLAFSKKYGPHGVWVEGMDNYKPEPMNLFITLHPTMWGHAMHVFEVAIRNPTTWNTNTWQHTIHLTVMEDTGASAMKIFEEDRCALERTSGARLPVTATTNMSTAGGQVRADTVILQVNMFHNGQVMLPRWINIRACITRQPRNSPSAGTRLGGIWLHHMLYCLSAPDNTGDMHVGTDLTEILGQLPPCIPAFANPPPIYK</sequence>